<name>A0A179FGV3_METCM</name>
<feature type="region of interest" description="Disordered" evidence="1">
    <location>
        <begin position="180"/>
        <end position="295"/>
    </location>
</feature>
<feature type="region of interest" description="Disordered" evidence="1">
    <location>
        <begin position="496"/>
        <end position="553"/>
    </location>
</feature>
<evidence type="ECO:0000256" key="1">
    <source>
        <dbReference type="SAM" id="MobiDB-lite"/>
    </source>
</evidence>
<feature type="region of interest" description="Disordered" evidence="1">
    <location>
        <begin position="1"/>
        <end position="158"/>
    </location>
</feature>
<feature type="compositionally biased region" description="Low complexity" evidence="1">
    <location>
        <begin position="32"/>
        <end position="43"/>
    </location>
</feature>
<feature type="region of interest" description="Disordered" evidence="1">
    <location>
        <begin position="428"/>
        <end position="451"/>
    </location>
</feature>
<dbReference type="KEGG" id="pchm:VFPPC_06042"/>
<accession>A0A179FGV3</accession>
<dbReference type="STRING" id="1380566.A0A179FGV3"/>
<sequence length="572" mass="61039">MEDPWSSPWATDTPAPPTIDLPSEPQRAHFGASPRKASRSPSPWGRPVDDGEDDWGGWNEAGGKDSPGWGRSPNLKPLGTAAGSLDPWALPGSDEKERDKGADSAISLGDDGRVDGHFRVTSQNTWEDGQVEVAQEERNHEEEESATAEQAPVEAKQPSKVQELVEMYDGMARIAKVDSAGSNADNTVEVTAEAEAEVTADTAGDTTEDTTEDTTAFAAADTTADTVGKSPDVIKDDDEAVQADAADELTNSTPSDKDDQHGEYPTPDLPDDSQETTNEEAKTNRTTPTHPPVPYAIDFTHLDTLFPNTPAVRTTPEELPESIVKESFTSVSQRKAWYRISRFGSIRKHNDGDDENYVRVGWNDSAVRKDTLTTVRRWMEEDSIGGRVVLGRRLGHGGGSIFNWDSEAPPVEIGELLAKRKPVASRLSEAKEADVAPAAKSPTHVDAPLQNEDDDWGEMVTTPMDSTFGGSPAAPSVAKPITSDAIVPTQVADPWGGLDMFGGGPGTPLQPVPSAKDPPLALSTSAPPTKPITVQSSPASSRPSNELAPQSVQEDAAAAILAGLPDLSYMLK</sequence>
<organism evidence="2 3">
    <name type="scientific">Pochonia chlamydosporia 170</name>
    <dbReference type="NCBI Taxonomy" id="1380566"/>
    <lineage>
        <taxon>Eukaryota</taxon>
        <taxon>Fungi</taxon>
        <taxon>Dikarya</taxon>
        <taxon>Ascomycota</taxon>
        <taxon>Pezizomycotina</taxon>
        <taxon>Sordariomycetes</taxon>
        <taxon>Hypocreomycetidae</taxon>
        <taxon>Hypocreales</taxon>
        <taxon>Clavicipitaceae</taxon>
        <taxon>Pochonia</taxon>
    </lineage>
</organism>
<comment type="caution">
    <text evidence="2">The sequence shown here is derived from an EMBL/GenBank/DDBJ whole genome shotgun (WGS) entry which is preliminary data.</text>
</comment>
<keyword evidence="3" id="KW-1185">Reference proteome</keyword>
<dbReference type="RefSeq" id="XP_018142139.1">
    <property type="nucleotide sequence ID" value="XM_018285143.1"/>
</dbReference>
<dbReference type="GeneID" id="28849137"/>
<gene>
    <name evidence="2" type="ORF">VFPPC_06042</name>
</gene>
<dbReference type="AlphaFoldDB" id="A0A179FGV3"/>
<protein>
    <submittedName>
        <fullName evidence="2">Proteinrelated to glucan 1, 4-alpha-glucosidase</fullName>
    </submittedName>
</protein>
<feature type="compositionally biased region" description="Acidic residues" evidence="1">
    <location>
        <begin position="269"/>
        <end position="278"/>
    </location>
</feature>
<dbReference type="OrthoDB" id="3941134at2759"/>
<feature type="compositionally biased region" description="Acidic residues" evidence="1">
    <location>
        <begin position="235"/>
        <end position="247"/>
    </location>
</feature>
<dbReference type="Proteomes" id="UP000078397">
    <property type="component" value="Unassembled WGS sequence"/>
</dbReference>
<evidence type="ECO:0000313" key="3">
    <source>
        <dbReference type="Proteomes" id="UP000078397"/>
    </source>
</evidence>
<feature type="compositionally biased region" description="Basic and acidic residues" evidence="1">
    <location>
        <begin position="93"/>
        <end position="102"/>
    </location>
</feature>
<reference evidence="2 3" key="1">
    <citation type="journal article" date="2016" name="PLoS Pathog.">
        <title>Biosynthesis of antibiotic leucinostatins in bio-control fungus Purpureocillium lilacinum and their inhibition on phytophthora revealed by genome mining.</title>
        <authorList>
            <person name="Wang G."/>
            <person name="Liu Z."/>
            <person name="Lin R."/>
            <person name="Li E."/>
            <person name="Mao Z."/>
            <person name="Ling J."/>
            <person name="Yang Y."/>
            <person name="Yin W.B."/>
            <person name="Xie B."/>
        </authorList>
    </citation>
    <scope>NUCLEOTIDE SEQUENCE [LARGE SCALE GENOMIC DNA]</scope>
    <source>
        <strain evidence="2">170</strain>
    </source>
</reference>
<evidence type="ECO:0000313" key="2">
    <source>
        <dbReference type="EMBL" id="OAQ64825.1"/>
    </source>
</evidence>
<dbReference type="EMBL" id="LSBJ02000005">
    <property type="protein sequence ID" value="OAQ64825.1"/>
    <property type="molecule type" value="Genomic_DNA"/>
</dbReference>
<feature type="compositionally biased region" description="Low complexity" evidence="1">
    <location>
        <begin position="213"/>
        <end position="227"/>
    </location>
</feature>
<feature type="compositionally biased region" description="Polar residues" evidence="1">
    <location>
        <begin position="522"/>
        <end position="553"/>
    </location>
</feature>
<proteinExistence type="predicted"/>